<dbReference type="GeneID" id="19323202"/>
<dbReference type="KEGG" id="tmn:UCRPA7_2906"/>
<evidence type="ECO:0000256" key="1">
    <source>
        <dbReference type="SAM" id="MobiDB-lite"/>
    </source>
</evidence>
<protein>
    <submittedName>
        <fullName evidence="2">Uncharacterized protein</fullName>
    </submittedName>
</protein>
<evidence type="ECO:0000313" key="3">
    <source>
        <dbReference type="Proteomes" id="UP000014074"/>
    </source>
</evidence>
<organism evidence="2 3">
    <name type="scientific">Phaeoacremonium minimum (strain UCR-PA7)</name>
    <name type="common">Esca disease fungus</name>
    <name type="synonym">Togninia minima</name>
    <dbReference type="NCBI Taxonomy" id="1286976"/>
    <lineage>
        <taxon>Eukaryota</taxon>
        <taxon>Fungi</taxon>
        <taxon>Dikarya</taxon>
        <taxon>Ascomycota</taxon>
        <taxon>Pezizomycotina</taxon>
        <taxon>Sordariomycetes</taxon>
        <taxon>Sordariomycetidae</taxon>
        <taxon>Togniniales</taxon>
        <taxon>Togniniaceae</taxon>
        <taxon>Phaeoacremonium</taxon>
    </lineage>
</organism>
<feature type="compositionally biased region" description="Basic and acidic residues" evidence="1">
    <location>
        <begin position="276"/>
        <end position="285"/>
    </location>
</feature>
<gene>
    <name evidence="2" type="ORF">UCRPA7_2906</name>
</gene>
<dbReference type="HOGENOM" id="CLU_977225_0_0_1"/>
<dbReference type="RefSeq" id="XP_007913663.1">
    <property type="nucleotide sequence ID" value="XM_007915472.1"/>
</dbReference>
<accession>R8BQH3</accession>
<name>R8BQH3_PHAM7</name>
<proteinExistence type="predicted"/>
<keyword evidence="3" id="KW-1185">Reference proteome</keyword>
<feature type="region of interest" description="Disordered" evidence="1">
    <location>
        <begin position="234"/>
        <end position="285"/>
    </location>
</feature>
<reference evidence="3" key="1">
    <citation type="journal article" date="2013" name="Genome Announc.">
        <title>Draft genome sequence of the ascomycete Phaeoacremonium aleophilum strain UCR-PA7, a causal agent of the esca disease complex in grapevines.</title>
        <authorList>
            <person name="Blanco-Ulate B."/>
            <person name="Rolshausen P."/>
            <person name="Cantu D."/>
        </authorList>
    </citation>
    <scope>NUCLEOTIDE SEQUENCE [LARGE SCALE GENOMIC DNA]</scope>
    <source>
        <strain evidence="3">UCR-PA7</strain>
    </source>
</reference>
<evidence type="ECO:0000313" key="2">
    <source>
        <dbReference type="EMBL" id="EOO01606.1"/>
    </source>
</evidence>
<dbReference type="EMBL" id="KB932987">
    <property type="protein sequence ID" value="EOO01606.1"/>
    <property type="molecule type" value="Genomic_DNA"/>
</dbReference>
<dbReference type="Proteomes" id="UP000014074">
    <property type="component" value="Unassembled WGS sequence"/>
</dbReference>
<dbReference type="AlphaFoldDB" id="R8BQH3"/>
<sequence length="285" mass="32773">MDPDPSRPDSMTPLLQYTLYQEKEDRKTLHGHWHGAQKKMTHIIIDKVKSWNKIIQEYDEVEAKKAGPSDNGGQNITSLCVPIVIFEHMATRRTYPKSNAAVDRDILDTENELAEYVLTKLWQERKTRYMHAKHSNPFDTDQDFPAFINTGLADDVRSFDPDIRLARLMDQPREQEIQRLKDIAQIWCDGQRVSLTAPIFNMYHATNKQHEEKRMRLTEQSLEFEFQRISLDDSEAGASSRDTEMLGTTGFNTDPRVVARLSGPRGATFPPPGHSSVDRRHFGSC</sequence>